<feature type="region of interest" description="Disordered" evidence="4">
    <location>
        <begin position="404"/>
        <end position="425"/>
    </location>
</feature>
<protein>
    <recommendedName>
        <fullName evidence="5">CRC domain-containing protein</fullName>
    </recommendedName>
</protein>
<feature type="compositionally biased region" description="Low complexity" evidence="4">
    <location>
        <begin position="411"/>
        <end position="425"/>
    </location>
</feature>
<keyword evidence="3" id="KW-0539">Nucleus</keyword>
<evidence type="ECO:0000256" key="4">
    <source>
        <dbReference type="SAM" id="MobiDB-lite"/>
    </source>
</evidence>
<evidence type="ECO:0000313" key="7">
    <source>
        <dbReference type="Proteomes" id="UP001189624"/>
    </source>
</evidence>
<feature type="region of interest" description="Disordered" evidence="4">
    <location>
        <begin position="271"/>
        <end position="293"/>
    </location>
</feature>
<feature type="compositionally biased region" description="Polar residues" evidence="4">
    <location>
        <begin position="98"/>
        <end position="122"/>
    </location>
</feature>
<comment type="subcellular location">
    <subcellularLocation>
        <location evidence="1">Nucleus</location>
    </subcellularLocation>
</comment>
<gene>
    <name evidence="6" type="ORF">AYBTSS11_LOCUS29329</name>
</gene>
<dbReference type="GO" id="GO:0005634">
    <property type="term" value="C:nucleus"/>
    <property type="evidence" value="ECO:0007669"/>
    <property type="project" value="UniProtKB-SubCell"/>
</dbReference>
<evidence type="ECO:0000313" key="6">
    <source>
        <dbReference type="EMBL" id="CAJ1977180.1"/>
    </source>
</evidence>
<dbReference type="InterPro" id="IPR005172">
    <property type="entry name" value="CRC"/>
</dbReference>
<name>A0AA87BBY3_9FABA</name>
<feature type="region of interest" description="Disordered" evidence="4">
    <location>
        <begin position="698"/>
        <end position="753"/>
    </location>
</feature>
<dbReference type="InterPro" id="IPR044522">
    <property type="entry name" value="TSO1-like"/>
</dbReference>
<dbReference type="PANTHER" id="PTHR46159:SF12">
    <property type="entry name" value="PROTEIN TESMIN_TSO1-LIKE CXC 3-RELATED"/>
    <property type="match status" value="1"/>
</dbReference>
<dbReference type="PANTHER" id="PTHR46159">
    <property type="entry name" value="PROTEIN TESMIN/TSO1-LIKE CXC 2"/>
    <property type="match status" value="1"/>
</dbReference>
<dbReference type="AlphaFoldDB" id="A0AA87BBY3"/>
<dbReference type="InterPro" id="IPR033467">
    <property type="entry name" value="Tesmin/TSO1-like_CXC"/>
</dbReference>
<dbReference type="GO" id="GO:0003700">
    <property type="term" value="F:DNA-binding transcription factor activity"/>
    <property type="evidence" value="ECO:0007669"/>
    <property type="project" value="InterPro"/>
</dbReference>
<feature type="region of interest" description="Disordered" evidence="4">
    <location>
        <begin position="340"/>
        <end position="372"/>
    </location>
</feature>
<dbReference type="Gramene" id="rna-AYBTSS11_LOCUS29329">
    <property type="protein sequence ID" value="CAJ1977180.1"/>
    <property type="gene ID" value="gene-AYBTSS11_LOCUS29329"/>
</dbReference>
<dbReference type="Proteomes" id="UP001189624">
    <property type="component" value="Chromosome 10"/>
</dbReference>
<organism evidence="6 7">
    <name type="scientific">Sphenostylis stenocarpa</name>
    <dbReference type="NCBI Taxonomy" id="92480"/>
    <lineage>
        <taxon>Eukaryota</taxon>
        <taxon>Viridiplantae</taxon>
        <taxon>Streptophyta</taxon>
        <taxon>Embryophyta</taxon>
        <taxon>Tracheophyta</taxon>
        <taxon>Spermatophyta</taxon>
        <taxon>Magnoliopsida</taxon>
        <taxon>eudicotyledons</taxon>
        <taxon>Gunneridae</taxon>
        <taxon>Pentapetalae</taxon>
        <taxon>rosids</taxon>
        <taxon>fabids</taxon>
        <taxon>Fabales</taxon>
        <taxon>Fabaceae</taxon>
        <taxon>Papilionoideae</taxon>
        <taxon>50 kb inversion clade</taxon>
        <taxon>NPAAA clade</taxon>
        <taxon>indigoferoid/millettioid clade</taxon>
        <taxon>Phaseoleae</taxon>
        <taxon>Sphenostylis</taxon>
    </lineage>
</organism>
<dbReference type="PROSITE" id="PS51634">
    <property type="entry name" value="CRC"/>
    <property type="match status" value="1"/>
</dbReference>
<evidence type="ECO:0000256" key="3">
    <source>
        <dbReference type="ARBA" id="ARBA00023242"/>
    </source>
</evidence>
<keyword evidence="7" id="KW-1185">Reference proteome</keyword>
<dbReference type="SMART" id="SM01114">
    <property type="entry name" value="CXC"/>
    <property type="match status" value="2"/>
</dbReference>
<evidence type="ECO:0000256" key="2">
    <source>
        <dbReference type="ARBA" id="ARBA00007267"/>
    </source>
</evidence>
<proteinExistence type="inferred from homology"/>
<comment type="similarity">
    <text evidence="2">Belongs to the lin-54 family.</text>
</comment>
<reference evidence="6" key="1">
    <citation type="submission" date="2023-10" db="EMBL/GenBank/DDBJ databases">
        <authorList>
            <person name="Domelevo Entfellner J.-B."/>
        </authorList>
    </citation>
    <scope>NUCLEOTIDE SEQUENCE</scope>
</reference>
<accession>A0AA87BBY3</accession>
<feature type="region of interest" description="Disordered" evidence="4">
    <location>
        <begin position="93"/>
        <end position="124"/>
    </location>
</feature>
<feature type="domain" description="CRC" evidence="5">
    <location>
        <begin position="486"/>
        <end position="611"/>
    </location>
</feature>
<evidence type="ECO:0000256" key="1">
    <source>
        <dbReference type="ARBA" id="ARBA00004123"/>
    </source>
</evidence>
<dbReference type="Pfam" id="PF03638">
    <property type="entry name" value="TCR"/>
    <property type="match status" value="2"/>
</dbReference>
<sequence length="775" mass="84968">MDTPDRSKINNPLSQFEDSPVFNYISNLSPIEPVKSVHITQTFNSLSFSSPPSVFTSPHVNCHRESRFLRRHNLLDASKPKVSSEDINNVYSCEKTPADSTQPCHESSEPQENTNPNISTRDASIEPCNENLNISIELPQGLKYNLASPGYDPVLSADEADSLLELPGKPGSDVAYIPEGSEKDSIEGEMHRPGLCHNEEKIEGPDCGVDDLITEASELLMFSPPNVTDSFKDINKQLNPSTQLTNYRTLLPQSDINDGQQMHSVNAIASGSEHEIENHSSESAAATDTGQRQDNHDNVALVASNPNEKMDDKLVYVTHRGIRRRCLDFEMASVQRKSIDGKLNTNSSTKKSDEMNVGKGKQLLPTKHSGDSRKCVLPGIGLHLNALATLNDCKNIKIEKLLSGRQPNMPSSSSSSQLSASQEHQLSLLPASVEKDLEPSENEVQPGEDCTESLVHMAGEDFQQNSPKKKRQVQLRKLEPDGEGESCKRCNCKKSKCLKLYCECFAAGVYCIEPCSCRDCFNKPIHVDTVLQTRQQIESRNPLAFAPKVIRSSDSVPEIGDDPNKTPASARHKRGCNCKKSSCLKKYCECYQGGVGCSISCRCEGCKNTYGRKDGSVPSGIEAKPEEETEVCEKGVMENASQKIEAHNTEDHPEHALPTTPLRISRSLLPLPFSSKGKPPRSFVTTISSSGLFVSQKLGKSSAPRSQPKFEKPLQTVPDDDSPVTCIKTSSPNGKRISSPNCDVGSSPTRRGGRKLILQSIPSFPSLTPHNLRSD</sequence>
<dbReference type="EMBL" id="OY731407">
    <property type="protein sequence ID" value="CAJ1977180.1"/>
    <property type="molecule type" value="Genomic_DNA"/>
</dbReference>
<evidence type="ECO:0000259" key="5">
    <source>
        <dbReference type="PROSITE" id="PS51634"/>
    </source>
</evidence>
<feature type="compositionally biased region" description="Polar residues" evidence="4">
    <location>
        <begin position="727"/>
        <end position="749"/>
    </location>
</feature>